<dbReference type="SUPFAM" id="SSF52172">
    <property type="entry name" value="CheY-like"/>
    <property type="match status" value="1"/>
</dbReference>
<accession>A0A401VX43</accession>
<dbReference type="SMART" id="SM01012">
    <property type="entry name" value="ANTAR"/>
    <property type="match status" value="1"/>
</dbReference>
<dbReference type="InterPro" id="IPR011006">
    <property type="entry name" value="CheY-like_superfamily"/>
</dbReference>
<feature type="domain" description="ANTAR" evidence="2">
    <location>
        <begin position="166"/>
        <end position="227"/>
    </location>
</feature>
<dbReference type="GO" id="GO:0003723">
    <property type="term" value="F:RNA binding"/>
    <property type="evidence" value="ECO:0007669"/>
    <property type="project" value="InterPro"/>
</dbReference>
<organism evidence="3 4">
    <name type="scientific">Streptomyces paromomycinus</name>
    <name type="common">Streptomyces rimosus subsp. paromomycinus</name>
    <dbReference type="NCBI Taxonomy" id="92743"/>
    <lineage>
        <taxon>Bacteria</taxon>
        <taxon>Bacillati</taxon>
        <taxon>Actinomycetota</taxon>
        <taxon>Actinomycetes</taxon>
        <taxon>Kitasatosporales</taxon>
        <taxon>Streptomycetaceae</taxon>
        <taxon>Streptomyces</taxon>
    </lineage>
</organism>
<dbReference type="Pfam" id="PF03861">
    <property type="entry name" value="ANTAR"/>
    <property type="match status" value="1"/>
</dbReference>
<dbReference type="Gene3D" id="1.10.10.10">
    <property type="entry name" value="Winged helix-like DNA-binding domain superfamily/Winged helix DNA-binding domain"/>
    <property type="match status" value="1"/>
</dbReference>
<keyword evidence="4" id="KW-1185">Reference proteome</keyword>
<evidence type="ECO:0000313" key="3">
    <source>
        <dbReference type="EMBL" id="GCD41633.1"/>
    </source>
</evidence>
<dbReference type="InterPro" id="IPR036388">
    <property type="entry name" value="WH-like_DNA-bd_sf"/>
</dbReference>
<feature type="compositionally biased region" description="Low complexity" evidence="1">
    <location>
        <begin position="1"/>
        <end position="16"/>
    </location>
</feature>
<gene>
    <name evidence="3" type="ORF">GKJPGBOP_01289</name>
</gene>
<dbReference type="Proteomes" id="UP000286746">
    <property type="component" value="Unassembled WGS sequence"/>
</dbReference>
<feature type="region of interest" description="Disordered" evidence="1">
    <location>
        <begin position="242"/>
        <end position="272"/>
    </location>
</feature>
<comment type="caution">
    <text evidence="3">The sequence shown here is derived from an EMBL/GenBank/DDBJ whole genome shotgun (WGS) entry which is preliminary data.</text>
</comment>
<dbReference type="InterPro" id="IPR005561">
    <property type="entry name" value="ANTAR"/>
</dbReference>
<name>A0A401VX43_STREY</name>
<dbReference type="AlphaFoldDB" id="A0A401VX43"/>
<feature type="region of interest" description="Disordered" evidence="1">
    <location>
        <begin position="1"/>
        <end position="21"/>
    </location>
</feature>
<dbReference type="RefSeq" id="WP_125052629.1">
    <property type="nucleotide sequence ID" value="NZ_BHZD01000001.1"/>
</dbReference>
<sequence>MDATTPTRTPFETGTPDLAEGSSARSLAHLAEQAAWCTPDSCGAAATVSSADGSAAGPAAVTHPDLSALVSVQWESGEGPIPAALDTGRATGTDDLLHESRWPEYRAKALEAGVRSSATLPYRRDGITLTLTVYGFRPGLKVEKGCTATDVLGELAATGLARERRYREALVEVDQLDTALRTRPVVDQACGILMYVLGCDADTAFDTLRRLSQRTNRKLSDLAGALVRTRGHGLEAELRCLGEKGRRPHRPAARGKRADAAGTDAPDAGHTP</sequence>
<dbReference type="PROSITE" id="PS50921">
    <property type="entry name" value="ANTAR"/>
    <property type="match status" value="1"/>
</dbReference>
<evidence type="ECO:0000313" key="4">
    <source>
        <dbReference type="Proteomes" id="UP000286746"/>
    </source>
</evidence>
<reference evidence="3 4" key="1">
    <citation type="submission" date="2018-11" db="EMBL/GenBank/DDBJ databases">
        <title>Whole genome sequence of Streptomyces paromomycinus NBRC 15454(T).</title>
        <authorList>
            <person name="Komaki H."/>
            <person name="Tamura T."/>
        </authorList>
    </citation>
    <scope>NUCLEOTIDE SEQUENCE [LARGE SCALE GENOMIC DNA]</scope>
    <source>
        <strain evidence="3 4">NBRC 15454</strain>
    </source>
</reference>
<evidence type="ECO:0000256" key="1">
    <source>
        <dbReference type="SAM" id="MobiDB-lite"/>
    </source>
</evidence>
<proteinExistence type="predicted"/>
<dbReference type="EMBL" id="BHZD01000001">
    <property type="protein sequence ID" value="GCD41633.1"/>
    <property type="molecule type" value="Genomic_DNA"/>
</dbReference>
<feature type="compositionally biased region" description="Basic residues" evidence="1">
    <location>
        <begin position="246"/>
        <end position="255"/>
    </location>
</feature>
<evidence type="ECO:0000259" key="2">
    <source>
        <dbReference type="PROSITE" id="PS50921"/>
    </source>
</evidence>
<feature type="compositionally biased region" description="Low complexity" evidence="1">
    <location>
        <begin position="260"/>
        <end position="272"/>
    </location>
</feature>
<protein>
    <submittedName>
        <fullName evidence="3">Transcription antitermination regulator</fullName>
    </submittedName>
</protein>